<feature type="transmembrane region" description="Helical" evidence="1">
    <location>
        <begin position="26"/>
        <end position="53"/>
    </location>
</feature>
<sequence length="97" mass="11113">MRSLESASCSIFEFPETEKVWPFHRIYSLFFLHISLFCVSFKAALQVSFLGPFPLERSLGRGRGGKLLLCGFQQNFLALFQVEEEGRLSPNIILIVR</sequence>
<organism evidence="2 3">
    <name type="scientific">Nephila pilipes</name>
    <name type="common">Giant wood spider</name>
    <name type="synonym">Nephila maculata</name>
    <dbReference type="NCBI Taxonomy" id="299642"/>
    <lineage>
        <taxon>Eukaryota</taxon>
        <taxon>Metazoa</taxon>
        <taxon>Ecdysozoa</taxon>
        <taxon>Arthropoda</taxon>
        <taxon>Chelicerata</taxon>
        <taxon>Arachnida</taxon>
        <taxon>Araneae</taxon>
        <taxon>Araneomorphae</taxon>
        <taxon>Entelegynae</taxon>
        <taxon>Araneoidea</taxon>
        <taxon>Nephilidae</taxon>
        <taxon>Nephila</taxon>
    </lineage>
</organism>
<proteinExistence type="predicted"/>
<reference evidence="2" key="1">
    <citation type="submission" date="2020-08" db="EMBL/GenBank/DDBJ databases">
        <title>Multicomponent nature underlies the extraordinary mechanical properties of spider dragline silk.</title>
        <authorList>
            <person name="Kono N."/>
            <person name="Nakamura H."/>
            <person name="Mori M."/>
            <person name="Yoshida Y."/>
            <person name="Ohtoshi R."/>
            <person name="Malay A.D."/>
            <person name="Moran D.A.P."/>
            <person name="Tomita M."/>
            <person name="Numata K."/>
            <person name="Arakawa K."/>
        </authorList>
    </citation>
    <scope>NUCLEOTIDE SEQUENCE</scope>
</reference>
<gene>
    <name evidence="2" type="ORF">NPIL_411251</name>
</gene>
<dbReference type="AlphaFoldDB" id="A0A8X6IL23"/>
<name>A0A8X6IL23_NEPPI</name>
<dbReference type="Proteomes" id="UP000887013">
    <property type="component" value="Unassembled WGS sequence"/>
</dbReference>
<keyword evidence="1" id="KW-0812">Transmembrane</keyword>
<protein>
    <submittedName>
        <fullName evidence="2">Uncharacterized protein</fullName>
    </submittedName>
</protein>
<keyword evidence="1" id="KW-1133">Transmembrane helix</keyword>
<evidence type="ECO:0000313" key="2">
    <source>
        <dbReference type="EMBL" id="GFS49414.1"/>
    </source>
</evidence>
<evidence type="ECO:0000256" key="1">
    <source>
        <dbReference type="SAM" id="Phobius"/>
    </source>
</evidence>
<evidence type="ECO:0000313" key="3">
    <source>
        <dbReference type="Proteomes" id="UP000887013"/>
    </source>
</evidence>
<keyword evidence="1" id="KW-0472">Membrane</keyword>
<comment type="caution">
    <text evidence="2">The sequence shown here is derived from an EMBL/GenBank/DDBJ whole genome shotgun (WGS) entry which is preliminary data.</text>
</comment>
<dbReference type="EMBL" id="BMAW01045360">
    <property type="protein sequence ID" value="GFS49414.1"/>
    <property type="molecule type" value="Genomic_DNA"/>
</dbReference>
<accession>A0A8X6IL23</accession>
<keyword evidence="3" id="KW-1185">Reference proteome</keyword>